<dbReference type="NCBIfam" id="TIGR01139">
    <property type="entry name" value="cysK"/>
    <property type="match status" value="1"/>
</dbReference>
<sequence length="374" mass="39534">MASSLSNAVVAPPAFTLKPGSPTPRSAFLSARSLKFPPSMRRSASPLPAIVCKAVSTKPQAEIEGLNIAEDVTQLIGKTPMVYLNNIVKGCVANIAVKLEIMEPCCSVKDRIGFSMIADAEQKGLITPGKSILVEPTSGNTGIGLAFIAAAKGYKLILTMPASMSIERRVLLKAFGADLILTDSSKGMKGAVQKAEEILKKTPNSYMLQQFDNPANPKIHFETTGPEIWEDTRGKVDIFVAGIGTGGTIYGVGIVGIEPTESNILSGGKPGPHKIQGIGAGFVPRNLDLDVLDEVIQISSDEAVETAKQLAFQEGLLVGISSGAAAAAAMKVAKRPENAGKLIAVVFPSFGERYLSTVLFQSIREEVEKMQPEP</sequence>
<dbReference type="FunFam" id="3.40.50.1100:FF:000130">
    <property type="entry name" value="Cysteine synthase"/>
    <property type="match status" value="1"/>
</dbReference>
<comment type="similarity">
    <text evidence="2 11">Belongs to the cysteine synthase/cystathionine beta-synthase family.</text>
</comment>
<evidence type="ECO:0000256" key="1">
    <source>
        <dbReference type="ARBA" id="ARBA00001933"/>
    </source>
</evidence>
<dbReference type="GO" id="GO:0006535">
    <property type="term" value="P:cysteine biosynthetic process from serine"/>
    <property type="evidence" value="ECO:0007669"/>
    <property type="project" value="UniProtKB-UniRule"/>
</dbReference>
<dbReference type="Pfam" id="PF00291">
    <property type="entry name" value="PALP"/>
    <property type="match status" value="1"/>
</dbReference>
<dbReference type="Proteomes" id="UP001085076">
    <property type="component" value="Miscellaneous, Linkage group lg03"/>
</dbReference>
<dbReference type="InterPro" id="IPR036052">
    <property type="entry name" value="TrpB-like_PALP_sf"/>
</dbReference>
<keyword evidence="7 11" id="KW-0198">Cysteine biosynthesis</keyword>
<evidence type="ECO:0000313" key="14">
    <source>
        <dbReference type="Proteomes" id="UP001085076"/>
    </source>
</evidence>
<dbReference type="CDD" id="cd01561">
    <property type="entry name" value="CBS_like"/>
    <property type="match status" value="1"/>
</dbReference>
<evidence type="ECO:0000256" key="10">
    <source>
        <dbReference type="PIRSR" id="PIRSR605856-51"/>
    </source>
</evidence>
<dbReference type="PANTHER" id="PTHR10314">
    <property type="entry name" value="CYSTATHIONINE BETA-SYNTHASE"/>
    <property type="match status" value="1"/>
</dbReference>
<evidence type="ECO:0000256" key="4">
    <source>
        <dbReference type="ARBA" id="ARBA00022605"/>
    </source>
</evidence>
<comment type="catalytic activity">
    <reaction evidence="11">
        <text>O-acetyl-L-serine + hydrogen sulfide = L-cysteine + acetate</text>
        <dbReference type="Rhea" id="RHEA:14829"/>
        <dbReference type="ChEBI" id="CHEBI:29919"/>
        <dbReference type="ChEBI" id="CHEBI:30089"/>
        <dbReference type="ChEBI" id="CHEBI:35235"/>
        <dbReference type="ChEBI" id="CHEBI:58340"/>
        <dbReference type="EC" id="2.5.1.47"/>
    </reaction>
</comment>
<evidence type="ECO:0000256" key="3">
    <source>
        <dbReference type="ARBA" id="ARBA00019371"/>
    </source>
</evidence>
<evidence type="ECO:0000256" key="7">
    <source>
        <dbReference type="ARBA" id="ARBA00023192"/>
    </source>
</evidence>
<dbReference type="PROSITE" id="PS00901">
    <property type="entry name" value="CYS_SYNTHASE"/>
    <property type="match status" value="1"/>
</dbReference>
<feature type="binding site" evidence="9">
    <location>
        <position position="140"/>
    </location>
    <ligand>
        <name>pyridoxal 5'-phosphate</name>
        <dbReference type="ChEBI" id="CHEBI:597326"/>
    </ligand>
</feature>
<dbReference type="InterPro" id="IPR005859">
    <property type="entry name" value="CysK"/>
</dbReference>
<evidence type="ECO:0000259" key="12">
    <source>
        <dbReference type="Pfam" id="PF00291"/>
    </source>
</evidence>
<accession>A0A9D5CRT6</accession>
<reference evidence="13" key="1">
    <citation type="submission" date="2021-03" db="EMBL/GenBank/DDBJ databases">
        <authorList>
            <person name="Li Z."/>
            <person name="Yang C."/>
        </authorList>
    </citation>
    <scope>NUCLEOTIDE SEQUENCE</scope>
    <source>
        <strain evidence="13">Dzin_1.0</strain>
        <tissue evidence="13">Leaf</tissue>
    </source>
</reference>
<dbReference type="InterPro" id="IPR050214">
    <property type="entry name" value="Cys_Synth/Cystath_Beta-Synth"/>
</dbReference>
<dbReference type="OrthoDB" id="10259545at2759"/>
<comment type="cofactor">
    <cofactor evidence="1 9 11">
        <name>pyridoxal 5'-phosphate</name>
        <dbReference type="ChEBI" id="CHEBI:597326"/>
    </cofactor>
</comment>
<evidence type="ECO:0000256" key="8">
    <source>
        <dbReference type="ARBA" id="ARBA00029440"/>
    </source>
</evidence>
<name>A0A9D5CRT6_9LILI</name>
<keyword evidence="14" id="KW-1185">Reference proteome</keyword>
<evidence type="ECO:0000256" key="2">
    <source>
        <dbReference type="ARBA" id="ARBA00007103"/>
    </source>
</evidence>
<evidence type="ECO:0000313" key="13">
    <source>
        <dbReference type="EMBL" id="KAJ0977125.1"/>
    </source>
</evidence>
<organism evidence="13 14">
    <name type="scientific">Dioscorea zingiberensis</name>
    <dbReference type="NCBI Taxonomy" id="325984"/>
    <lineage>
        <taxon>Eukaryota</taxon>
        <taxon>Viridiplantae</taxon>
        <taxon>Streptophyta</taxon>
        <taxon>Embryophyta</taxon>
        <taxon>Tracheophyta</taxon>
        <taxon>Spermatophyta</taxon>
        <taxon>Magnoliopsida</taxon>
        <taxon>Liliopsida</taxon>
        <taxon>Dioscoreales</taxon>
        <taxon>Dioscoreaceae</taxon>
        <taxon>Dioscorea</taxon>
    </lineage>
</organism>
<comment type="pathway">
    <text evidence="8">Amino-acid biosynthesis.</text>
</comment>
<dbReference type="Gene3D" id="3.40.50.1100">
    <property type="match status" value="2"/>
</dbReference>
<comment type="caution">
    <text evidence="13">The sequence shown here is derived from an EMBL/GenBank/DDBJ whole genome shotgun (WGS) entry which is preliminary data.</text>
</comment>
<keyword evidence="5 11" id="KW-0808">Transferase</keyword>
<evidence type="ECO:0000256" key="5">
    <source>
        <dbReference type="ARBA" id="ARBA00022679"/>
    </source>
</evidence>
<keyword evidence="6 9" id="KW-0663">Pyridoxal phosphate</keyword>
<dbReference type="GO" id="GO:0004124">
    <property type="term" value="F:cysteine synthase activity"/>
    <property type="evidence" value="ECO:0007669"/>
    <property type="project" value="UniProtKB-UniRule"/>
</dbReference>
<dbReference type="EMBL" id="JAGGNH010000003">
    <property type="protein sequence ID" value="KAJ0977125.1"/>
    <property type="molecule type" value="Genomic_DNA"/>
</dbReference>
<dbReference type="NCBIfam" id="TIGR01136">
    <property type="entry name" value="cysKM"/>
    <property type="match status" value="1"/>
</dbReference>
<gene>
    <name evidence="13" type="ORF">J5N97_012599</name>
</gene>
<protein>
    <recommendedName>
        <fullName evidence="3 11">Cysteine synthase</fullName>
        <ecNumber evidence="11">2.5.1.47</ecNumber>
    </recommendedName>
</protein>
<feature type="binding site" evidence="9">
    <location>
        <begin position="244"/>
        <end position="248"/>
    </location>
    <ligand>
        <name>pyridoxal 5'-phosphate</name>
        <dbReference type="ChEBI" id="CHEBI:597326"/>
    </ligand>
</feature>
<feature type="modified residue" description="N6-(pyridoxal phosphate)lysine" evidence="10">
    <location>
        <position position="109"/>
    </location>
</feature>
<dbReference type="InterPro" id="IPR001926">
    <property type="entry name" value="TrpB-like_PALP"/>
</dbReference>
<dbReference type="SUPFAM" id="SSF53686">
    <property type="entry name" value="Tryptophan synthase beta subunit-like PLP-dependent enzymes"/>
    <property type="match status" value="1"/>
</dbReference>
<proteinExistence type="inferred from homology"/>
<reference evidence="13" key="2">
    <citation type="journal article" date="2022" name="Hortic Res">
        <title>The genome of Dioscorea zingiberensis sheds light on the biosynthesis, origin and evolution of the medicinally important diosgenin saponins.</title>
        <authorList>
            <person name="Li Y."/>
            <person name="Tan C."/>
            <person name="Li Z."/>
            <person name="Guo J."/>
            <person name="Li S."/>
            <person name="Chen X."/>
            <person name="Wang C."/>
            <person name="Dai X."/>
            <person name="Yang H."/>
            <person name="Song W."/>
            <person name="Hou L."/>
            <person name="Xu J."/>
            <person name="Tong Z."/>
            <person name="Xu A."/>
            <person name="Yuan X."/>
            <person name="Wang W."/>
            <person name="Yang Q."/>
            <person name="Chen L."/>
            <person name="Sun Z."/>
            <person name="Wang K."/>
            <person name="Pan B."/>
            <person name="Chen J."/>
            <person name="Bao Y."/>
            <person name="Liu F."/>
            <person name="Qi X."/>
            <person name="Gang D.R."/>
            <person name="Wen J."/>
            <person name="Li J."/>
        </authorList>
    </citation>
    <scope>NUCLEOTIDE SEQUENCE</scope>
    <source>
        <strain evidence="13">Dzin_1.0</strain>
    </source>
</reference>
<dbReference type="AlphaFoldDB" id="A0A9D5CRT6"/>
<dbReference type="FunFam" id="3.40.50.1100:FF:000006">
    <property type="entry name" value="Cysteine synthase"/>
    <property type="match status" value="1"/>
</dbReference>
<evidence type="ECO:0000256" key="6">
    <source>
        <dbReference type="ARBA" id="ARBA00022898"/>
    </source>
</evidence>
<feature type="domain" description="Tryptophan synthase beta chain-like PALP" evidence="12">
    <location>
        <begin position="72"/>
        <end position="348"/>
    </location>
</feature>
<evidence type="ECO:0000256" key="9">
    <source>
        <dbReference type="PIRSR" id="PIRSR605856-50"/>
    </source>
</evidence>
<evidence type="ECO:0000256" key="11">
    <source>
        <dbReference type="RuleBase" id="RU003985"/>
    </source>
</evidence>
<dbReference type="InterPro" id="IPR001216">
    <property type="entry name" value="P-phosphate_BS"/>
</dbReference>
<feature type="binding site" evidence="9">
    <location>
        <position position="321"/>
    </location>
    <ligand>
        <name>pyridoxal 5'-phosphate</name>
        <dbReference type="ChEBI" id="CHEBI:597326"/>
    </ligand>
</feature>
<dbReference type="EC" id="2.5.1.47" evidence="11"/>
<keyword evidence="4 11" id="KW-0028">Amino-acid biosynthesis</keyword>
<dbReference type="InterPro" id="IPR005856">
    <property type="entry name" value="Cys_synth"/>
</dbReference>